<dbReference type="GeneID" id="5484489"/>
<keyword evidence="2" id="KW-1185">Reference proteome</keyword>
<dbReference type="RefSeq" id="XP_001588407.1">
    <property type="nucleotide sequence ID" value="XM_001588357.1"/>
</dbReference>
<organism evidence="1 2">
    <name type="scientific">Sclerotinia sclerotiorum (strain ATCC 18683 / 1980 / Ss-1)</name>
    <name type="common">White mold</name>
    <name type="synonym">Whetzelinia sclerotiorum</name>
    <dbReference type="NCBI Taxonomy" id="665079"/>
    <lineage>
        <taxon>Eukaryota</taxon>
        <taxon>Fungi</taxon>
        <taxon>Dikarya</taxon>
        <taxon>Ascomycota</taxon>
        <taxon>Pezizomycotina</taxon>
        <taxon>Leotiomycetes</taxon>
        <taxon>Helotiales</taxon>
        <taxon>Sclerotiniaceae</taxon>
        <taxon>Sclerotinia</taxon>
    </lineage>
</organism>
<name>A7EZT7_SCLS1</name>
<sequence>MIKNWFACEPVDLISNGESMEDSRREKEEFYLKCLGNRRIKKKGKGWKEIFV</sequence>
<reference evidence="2" key="1">
    <citation type="journal article" date="2011" name="PLoS Genet.">
        <title>Genomic analysis of the necrotrophic fungal pathogens Sclerotinia sclerotiorum and Botrytis cinerea.</title>
        <authorList>
            <person name="Amselem J."/>
            <person name="Cuomo C.A."/>
            <person name="van Kan J.A."/>
            <person name="Viaud M."/>
            <person name="Benito E.P."/>
            <person name="Couloux A."/>
            <person name="Coutinho P.M."/>
            <person name="de Vries R.P."/>
            <person name="Dyer P.S."/>
            <person name="Fillinger S."/>
            <person name="Fournier E."/>
            <person name="Gout L."/>
            <person name="Hahn M."/>
            <person name="Kohn L."/>
            <person name="Lapalu N."/>
            <person name="Plummer K.M."/>
            <person name="Pradier J.M."/>
            <person name="Quevillon E."/>
            <person name="Sharon A."/>
            <person name="Simon A."/>
            <person name="ten Have A."/>
            <person name="Tudzynski B."/>
            <person name="Tudzynski P."/>
            <person name="Wincker P."/>
            <person name="Andrew M."/>
            <person name="Anthouard V."/>
            <person name="Beever R.E."/>
            <person name="Beffa R."/>
            <person name="Benoit I."/>
            <person name="Bouzid O."/>
            <person name="Brault B."/>
            <person name="Chen Z."/>
            <person name="Choquer M."/>
            <person name="Collemare J."/>
            <person name="Cotton P."/>
            <person name="Danchin E.G."/>
            <person name="Da Silva C."/>
            <person name="Gautier A."/>
            <person name="Giraud C."/>
            <person name="Giraud T."/>
            <person name="Gonzalez C."/>
            <person name="Grossetete S."/>
            <person name="Guldener U."/>
            <person name="Henrissat B."/>
            <person name="Howlett B.J."/>
            <person name="Kodira C."/>
            <person name="Kretschmer M."/>
            <person name="Lappartient A."/>
            <person name="Leroch M."/>
            <person name="Levis C."/>
            <person name="Mauceli E."/>
            <person name="Neuveglise C."/>
            <person name="Oeser B."/>
            <person name="Pearson M."/>
            <person name="Poulain J."/>
            <person name="Poussereau N."/>
            <person name="Quesneville H."/>
            <person name="Rascle C."/>
            <person name="Schumacher J."/>
            <person name="Segurens B."/>
            <person name="Sexton A."/>
            <person name="Silva E."/>
            <person name="Sirven C."/>
            <person name="Soanes D.M."/>
            <person name="Talbot N.J."/>
            <person name="Templeton M."/>
            <person name="Yandava C."/>
            <person name="Yarden O."/>
            <person name="Zeng Q."/>
            <person name="Rollins J.A."/>
            <person name="Lebrun M.H."/>
            <person name="Dickman M."/>
        </authorList>
    </citation>
    <scope>NUCLEOTIDE SEQUENCE [LARGE SCALE GENOMIC DNA]</scope>
    <source>
        <strain evidence="2">ATCC 18683 / 1980 / Ss-1</strain>
    </source>
</reference>
<evidence type="ECO:0000313" key="2">
    <source>
        <dbReference type="Proteomes" id="UP000001312"/>
    </source>
</evidence>
<accession>A7EZT7</accession>
<dbReference type="KEGG" id="ssl:SS1G_10854"/>
<dbReference type="AlphaFoldDB" id="A7EZT7"/>
<proteinExistence type="predicted"/>
<evidence type="ECO:0000313" key="1">
    <source>
        <dbReference type="EMBL" id="EDN94979.1"/>
    </source>
</evidence>
<gene>
    <name evidence="1" type="ORF">SS1G_10854</name>
</gene>
<dbReference type="EMBL" id="CH476636">
    <property type="protein sequence ID" value="EDN94979.1"/>
    <property type="molecule type" value="Genomic_DNA"/>
</dbReference>
<dbReference type="InParanoid" id="A7EZT7"/>
<protein>
    <submittedName>
        <fullName evidence="1">Uncharacterized protein</fullName>
    </submittedName>
</protein>
<dbReference type="Proteomes" id="UP000001312">
    <property type="component" value="Unassembled WGS sequence"/>
</dbReference>